<dbReference type="Proteomes" id="UP001374584">
    <property type="component" value="Unassembled WGS sequence"/>
</dbReference>
<organism evidence="1 2">
    <name type="scientific">Phaseolus coccineus</name>
    <name type="common">Scarlet runner bean</name>
    <name type="synonym">Phaseolus multiflorus</name>
    <dbReference type="NCBI Taxonomy" id="3886"/>
    <lineage>
        <taxon>Eukaryota</taxon>
        <taxon>Viridiplantae</taxon>
        <taxon>Streptophyta</taxon>
        <taxon>Embryophyta</taxon>
        <taxon>Tracheophyta</taxon>
        <taxon>Spermatophyta</taxon>
        <taxon>Magnoliopsida</taxon>
        <taxon>eudicotyledons</taxon>
        <taxon>Gunneridae</taxon>
        <taxon>Pentapetalae</taxon>
        <taxon>rosids</taxon>
        <taxon>fabids</taxon>
        <taxon>Fabales</taxon>
        <taxon>Fabaceae</taxon>
        <taxon>Papilionoideae</taxon>
        <taxon>50 kb inversion clade</taxon>
        <taxon>NPAAA clade</taxon>
        <taxon>indigoferoid/millettioid clade</taxon>
        <taxon>Phaseoleae</taxon>
        <taxon>Phaseolus</taxon>
    </lineage>
</organism>
<accession>A0AAN9LGG7</accession>
<name>A0AAN9LGG7_PHACN</name>
<dbReference type="GO" id="GO:0005739">
    <property type="term" value="C:mitochondrion"/>
    <property type="evidence" value="ECO:0007669"/>
    <property type="project" value="TreeGrafter"/>
</dbReference>
<comment type="caution">
    <text evidence="1">The sequence shown here is derived from an EMBL/GenBank/DDBJ whole genome shotgun (WGS) entry which is preliminary data.</text>
</comment>
<dbReference type="PANTHER" id="PTHR33156:SF48">
    <property type="entry name" value="PROTEIN NUCLEAR FUSION DEFECTIVE 6, MITOCHONDRIAL"/>
    <property type="match status" value="1"/>
</dbReference>
<keyword evidence="2" id="KW-1185">Reference proteome</keyword>
<gene>
    <name evidence="1" type="ORF">VNO80_27337</name>
</gene>
<evidence type="ECO:0008006" key="3">
    <source>
        <dbReference type="Google" id="ProtNLM"/>
    </source>
</evidence>
<evidence type="ECO:0000313" key="2">
    <source>
        <dbReference type="Proteomes" id="UP001374584"/>
    </source>
</evidence>
<dbReference type="AlphaFoldDB" id="A0AAN9LGG7"/>
<dbReference type="PANTHER" id="PTHR33156">
    <property type="entry name" value="OS02G0230000 PROTEIN"/>
    <property type="match status" value="1"/>
</dbReference>
<sequence length="166" mass="18670">MLGQRRKAQTTRIYPNRFDPIYSQLKSEWQNPTQVESVYRTLTLKFSDNEMASTAGAAARSILRSCSGRRAAFRLGSEAKAGGSPFRVASNKPLSQSTLRCPVELSFCVESMLPYHTATASALLTSMLSVSRRSYGWLPEGSLVFFLQFNFRAKRRLFEDQEARLG</sequence>
<evidence type="ECO:0000313" key="1">
    <source>
        <dbReference type="EMBL" id="KAK7335474.1"/>
    </source>
</evidence>
<protein>
    <recommendedName>
        <fullName evidence="3">Protein NUCLEAR FUSION DEFECTIVE 6, chloroplastic/mitochondrial</fullName>
    </recommendedName>
</protein>
<dbReference type="EMBL" id="JAYMYR010000010">
    <property type="protein sequence ID" value="KAK7335474.1"/>
    <property type="molecule type" value="Genomic_DNA"/>
</dbReference>
<dbReference type="InterPro" id="IPR043459">
    <property type="entry name" value="NFD6/NOXY2-like"/>
</dbReference>
<proteinExistence type="predicted"/>
<reference evidence="1 2" key="1">
    <citation type="submission" date="2024-01" db="EMBL/GenBank/DDBJ databases">
        <title>The genomes of 5 underutilized Papilionoideae crops provide insights into root nodulation and disease resistanc.</title>
        <authorList>
            <person name="Jiang F."/>
        </authorList>
    </citation>
    <scope>NUCLEOTIDE SEQUENCE [LARGE SCALE GENOMIC DNA]</scope>
    <source>
        <strain evidence="1">JINMINGXINNONG_FW02</strain>
        <tissue evidence="1">Leaves</tissue>
    </source>
</reference>